<comment type="caution">
    <text evidence="4">The sequence shown here is derived from an EMBL/GenBank/DDBJ whole genome shotgun (WGS) entry which is preliminary data.</text>
</comment>
<protein>
    <recommendedName>
        <fullName evidence="2">Universal stress protein</fullName>
    </recommendedName>
</protein>
<evidence type="ECO:0000256" key="2">
    <source>
        <dbReference type="PIRNR" id="PIRNR006276"/>
    </source>
</evidence>
<dbReference type="RefSeq" id="WP_223982530.1">
    <property type="nucleotide sequence ID" value="NZ_CAJZAG010000002.1"/>
</dbReference>
<dbReference type="InterPro" id="IPR006016">
    <property type="entry name" value="UspA"/>
</dbReference>
<dbReference type="InterPro" id="IPR014729">
    <property type="entry name" value="Rossmann-like_a/b/a_fold"/>
</dbReference>
<comment type="subcellular location">
    <subcellularLocation>
        <location evidence="2">Cytoplasm</location>
    </subcellularLocation>
</comment>
<name>A0ABM8WFE1_9BURK</name>
<accession>A0ABM8WFE1</accession>
<dbReference type="InterPro" id="IPR006015">
    <property type="entry name" value="Universal_stress_UspA"/>
</dbReference>
<proteinExistence type="inferred from homology"/>
<keyword evidence="2" id="KW-0963">Cytoplasm</keyword>
<dbReference type="Gene3D" id="3.40.50.620">
    <property type="entry name" value="HUPs"/>
    <property type="match status" value="1"/>
</dbReference>
<dbReference type="PANTHER" id="PTHR46268:SF15">
    <property type="entry name" value="UNIVERSAL STRESS PROTEIN HP_0031"/>
    <property type="match status" value="1"/>
</dbReference>
<gene>
    <name evidence="4" type="ORF">LMG32289_00911</name>
</gene>
<evidence type="ECO:0000259" key="3">
    <source>
        <dbReference type="Pfam" id="PF00582"/>
    </source>
</evidence>
<dbReference type="SUPFAM" id="SSF52402">
    <property type="entry name" value="Adenine nucleotide alpha hydrolases-like"/>
    <property type="match status" value="1"/>
</dbReference>
<feature type="domain" description="UspA" evidence="3">
    <location>
        <begin position="1"/>
        <end position="146"/>
    </location>
</feature>
<evidence type="ECO:0000313" key="4">
    <source>
        <dbReference type="EMBL" id="CAG9166039.1"/>
    </source>
</evidence>
<dbReference type="Proteomes" id="UP000706525">
    <property type="component" value="Unassembled WGS sequence"/>
</dbReference>
<sequence>MYRHVLVAIDGSDCSRSALTEAIRIALSCKAHLEILHVIDYQYLLYEPSLGVREDLGPALFEAGKDLLRDASATAAKAGLQHSETLIDEVRSMGEVAGLVEEHVRTCGADIVVVGTHGRHGLKRLLLGSVAETLARHCPLPVLLVKYSEGLANAGEGG</sequence>
<dbReference type="EMBL" id="CAJZAG010000002">
    <property type="protein sequence ID" value="CAG9166039.1"/>
    <property type="molecule type" value="Genomic_DNA"/>
</dbReference>
<keyword evidence="5" id="KW-1185">Reference proteome</keyword>
<dbReference type="PIRSF" id="PIRSF006276">
    <property type="entry name" value="UspA"/>
    <property type="match status" value="1"/>
</dbReference>
<organism evidence="4 5">
    <name type="scientific">Cupriavidus pampae</name>
    <dbReference type="NCBI Taxonomy" id="659251"/>
    <lineage>
        <taxon>Bacteria</taxon>
        <taxon>Pseudomonadati</taxon>
        <taxon>Pseudomonadota</taxon>
        <taxon>Betaproteobacteria</taxon>
        <taxon>Burkholderiales</taxon>
        <taxon>Burkholderiaceae</taxon>
        <taxon>Cupriavidus</taxon>
    </lineage>
</organism>
<dbReference type="CDD" id="cd00293">
    <property type="entry name" value="USP-like"/>
    <property type="match status" value="1"/>
</dbReference>
<evidence type="ECO:0000313" key="5">
    <source>
        <dbReference type="Proteomes" id="UP000706525"/>
    </source>
</evidence>
<dbReference type="Pfam" id="PF00582">
    <property type="entry name" value="Usp"/>
    <property type="match status" value="1"/>
</dbReference>
<comment type="similarity">
    <text evidence="1 2">Belongs to the universal stress protein A family.</text>
</comment>
<dbReference type="PANTHER" id="PTHR46268">
    <property type="entry name" value="STRESS RESPONSE PROTEIN NHAX"/>
    <property type="match status" value="1"/>
</dbReference>
<reference evidence="4 5" key="1">
    <citation type="submission" date="2021-08" db="EMBL/GenBank/DDBJ databases">
        <authorList>
            <person name="Peeters C."/>
        </authorList>
    </citation>
    <scope>NUCLEOTIDE SEQUENCE [LARGE SCALE GENOMIC DNA]</scope>
    <source>
        <strain evidence="4 5">LMG 32289</strain>
    </source>
</reference>
<dbReference type="PRINTS" id="PR01438">
    <property type="entry name" value="UNVRSLSTRESS"/>
</dbReference>
<evidence type="ECO:0000256" key="1">
    <source>
        <dbReference type="ARBA" id="ARBA00008791"/>
    </source>
</evidence>